<dbReference type="GO" id="GO:1904491">
    <property type="term" value="P:protein localization to ciliary transition zone"/>
    <property type="evidence" value="ECO:0007669"/>
    <property type="project" value="TreeGrafter"/>
</dbReference>
<gene>
    <name evidence="2" type="ORF">PLEPLA_LOCUS10852</name>
</gene>
<protein>
    <submittedName>
        <fullName evidence="2">Uncharacterized protein</fullName>
    </submittedName>
</protein>
<feature type="non-terminal residue" evidence="2">
    <location>
        <position position="1"/>
    </location>
</feature>
<dbReference type="InterPro" id="IPR029775">
    <property type="entry name" value="NPHP4"/>
</dbReference>
<sequence>MTADWAFFGRGGLKRQKLKEELQQIRIQDLNILGLRSSLELKMTNHQALAIVFQLEHVFSAPIGRETMLSATSSSRAAFLQCLRWGIFFPFQQPADWRGEEIQLVLQGGAKSNPYGVMVYSTEMSAKTQSAVPLSAPGTAQVKDTLTFRLSSGLERKASSPKASLRSKQEDVSHERRLPSSPSHGQKLLATASPPESPQGPK</sequence>
<dbReference type="Proteomes" id="UP001153269">
    <property type="component" value="Unassembled WGS sequence"/>
</dbReference>
<dbReference type="PANTHER" id="PTHR31043:SF3">
    <property type="entry name" value="NEPHROCYSTIN-4"/>
    <property type="match status" value="1"/>
</dbReference>
<dbReference type="GO" id="GO:0036064">
    <property type="term" value="C:ciliary basal body"/>
    <property type="evidence" value="ECO:0007669"/>
    <property type="project" value="TreeGrafter"/>
</dbReference>
<keyword evidence="3" id="KW-1185">Reference proteome</keyword>
<feature type="compositionally biased region" description="Basic and acidic residues" evidence="1">
    <location>
        <begin position="167"/>
        <end position="178"/>
    </location>
</feature>
<dbReference type="EMBL" id="CADEAL010000623">
    <property type="protein sequence ID" value="CAB1422934.1"/>
    <property type="molecule type" value="Genomic_DNA"/>
</dbReference>
<dbReference type="GO" id="GO:0035869">
    <property type="term" value="C:ciliary transition zone"/>
    <property type="evidence" value="ECO:0007669"/>
    <property type="project" value="TreeGrafter"/>
</dbReference>
<evidence type="ECO:0000313" key="2">
    <source>
        <dbReference type="EMBL" id="CAB1422934.1"/>
    </source>
</evidence>
<dbReference type="GO" id="GO:0097730">
    <property type="term" value="C:non-motile cilium"/>
    <property type="evidence" value="ECO:0007669"/>
    <property type="project" value="InterPro"/>
</dbReference>
<organism evidence="2 3">
    <name type="scientific">Pleuronectes platessa</name>
    <name type="common">European plaice</name>
    <dbReference type="NCBI Taxonomy" id="8262"/>
    <lineage>
        <taxon>Eukaryota</taxon>
        <taxon>Metazoa</taxon>
        <taxon>Chordata</taxon>
        <taxon>Craniata</taxon>
        <taxon>Vertebrata</taxon>
        <taxon>Euteleostomi</taxon>
        <taxon>Actinopterygii</taxon>
        <taxon>Neopterygii</taxon>
        <taxon>Teleostei</taxon>
        <taxon>Neoteleostei</taxon>
        <taxon>Acanthomorphata</taxon>
        <taxon>Carangaria</taxon>
        <taxon>Pleuronectiformes</taxon>
        <taxon>Pleuronectoidei</taxon>
        <taxon>Pleuronectidae</taxon>
        <taxon>Pleuronectes</taxon>
    </lineage>
</organism>
<evidence type="ECO:0000313" key="3">
    <source>
        <dbReference type="Proteomes" id="UP001153269"/>
    </source>
</evidence>
<dbReference type="AlphaFoldDB" id="A0A9N7U156"/>
<dbReference type="GO" id="GO:0097546">
    <property type="term" value="C:ciliary base"/>
    <property type="evidence" value="ECO:0007669"/>
    <property type="project" value="TreeGrafter"/>
</dbReference>
<feature type="region of interest" description="Disordered" evidence="1">
    <location>
        <begin position="153"/>
        <end position="202"/>
    </location>
</feature>
<name>A0A9N7U156_PLEPL</name>
<accession>A0A9N7U156</accession>
<dbReference type="GO" id="GO:0090090">
    <property type="term" value="P:negative regulation of canonical Wnt signaling pathway"/>
    <property type="evidence" value="ECO:0007669"/>
    <property type="project" value="InterPro"/>
</dbReference>
<reference evidence="2" key="1">
    <citation type="submission" date="2020-03" db="EMBL/GenBank/DDBJ databases">
        <authorList>
            <person name="Weist P."/>
        </authorList>
    </citation>
    <scope>NUCLEOTIDE SEQUENCE</scope>
</reference>
<dbReference type="PANTHER" id="PTHR31043">
    <property type="entry name" value="NEPHROCYSTIN-4"/>
    <property type="match status" value="1"/>
</dbReference>
<evidence type="ECO:0000256" key="1">
    <source>
        <dbReference type="SAM" id="MobiDB-lite"/>
    </source>
</evidence>
<proteinExistence type="predicted"/>
<comment type="caution">
    <text evidence="2">The sequence shown here is derived from an EMBL/GenBank/DDBJ whole genome shotgun (WGS) entry which is preliminary data.</text>
</comment>